<sequence>MTINQIYNLAVKMAKKVDPRKDLPQNPYPDSAILNETGSKVSGYQGVKKILAGIDMDSAEIMLAHFLKCDLAIGHHPHGKALASLDKIMSLQADLMHRQIGVPINIAEGVLKKQIAIVKRQISPINHYQAVDMARHSKVNFMCLHTVCDNLAWDFVENHLQKSFRVSEFQSIRVKNVMEALLTIPEYQEAKKRGAGPQIIAGARTNRAGRVAATEFTGGTDGGKLIYQALANAGLGTIISMHMKEGNREQAEKNHINVVCAGHIASDSLGMNLFLDQLEKKGIEIIPTSGLIRVKRMTDS</sequence>
<dbReference type="EMBL" id="PEUM01000105">
    <property type="protein sequence ID" value="PIV25074.1"/>
    <property type="molecule type" value="Genomic_DNA"/>
</dbReference>
<dbReference type="AlphaFoldDB" id="A0A2M7CHE7"/>
<evidence type="ECO:0000313" key="1">
    <source>
        <dbReference type="EMBL" id="PIV25074.1"/>
    </source>
</evidence>
<proteinExistence type="predicted"/>
<organism evidence="1 2">
    <name type="scientific">Candidatus Berkelbacteria bacterium CG03_land_8_20_14_0_80_40_36</name>
    <dbReference type="NCBI Taxonomy" id="1974509"/>
    <lineage>
        <taxon>Bacteria</taxon>
        <taxon>Candidatus Berkelbacteria</taxon>
    </lineage>
</organism>
<dbReference type="InterPro" id="IPR036069">
    <property type="entry name" value="DUF34/NIF3_sf"/>
</dbReference>
<reference evidence="2" key="1">
    <citation type="submission" date="2017-09" db="EMBL/GenBank/DDBJ databases">
        <title>Depth-based differentiation of microbial function through sediment-hosted aquifers and enrichment of novel symbionts in the deep terrestrial subsurface.</title>
        <authorList>
            <person name="Probst A.J."/>
            <person name="Ladd B."/>
            <person name="Jarett J.K."/>
            <person name="Geller-Mcgrath D.E."/>
            <person name="Sieber C.M.K."/>
            <person name="Emerson J.B."/>
            <person name="Anantharaman K."/>
            <person name="Thomas B.C."/>
            <person name="Malmstrom R."/>
            <person name="Stieglmeier M."/>
            <person name="Klingl A."/>
            <person name="Woyke T."/>
            <person name="Ryan C.M."/>
            <person name="Banfield J.F."/>
        </authorList>
    </citation>
    <scope>NUCLEOTIDE SEQUENCE [LARGE SCALE GENOMIC DNA]</scope>
</reference>
<name>A0A2M7CHE7_9BACT</name>
<accession>A0A2M7CHE7</accession>
<gene>
    <name evidence="1" type="ORF">COS38_03595</name>
</gene>
<evidence type="ECO:0000313" key="2">
    <source>
        <dbReference type="Proteomes" id="UP000229966"/>
    </source>
</evidence>
<comment type="caution">
    <text evidence="1">The sequence shown here is derived from an EMBL/GenBank/DDBJ whole genome shotgun (WGS) entry which is preliminary data.</text>
</comment>
<dbReference type="Proteomes" id="UP000229966">
    <property type="component" value="Unassembled WGS sequence"/>
</dbReference>
<protein>
    <submittedName>
        <fullName evidence="1">NGG1p interacting factor NIF3</fullName>
    </submittedName>
</protein>
<dbReference type="SUPFAM" id="SSF102705">
    <property type="entry name" value="NIF3 (NGG1p interacting factor 3)-like"/>
    <property type="match status" value="1"/>
</dbReference>